<evidence type="ECO:0008006" key="3">
    <source>
        <dbReference type="Google" id="ProtNLM"/>
    </source>
</evidence>
<dbReference type="AlphaFoldDB" id="A0A813XHB8"/>
<dbReference type="EMBL" id="CAJNOC010001582">
    <property type="protein sequence ID" value="CAF0876128.1"/>
    <property type="molecule type" value="Genomic_DNA"/>
</dbReference>
<gene>
    <name evidence="1" type="ORF">OXX778_LOCUS10179</name>
</gene>
<dbReference type="Proteomes" id="UP000663879">
    <property type="component" value="Unassembled WGS sequence"/>
</dbReference>
<dbReference type="Pfam" id="PF14223">
    <property type="entry name" value="Retrotran_gag_2"/>
    <property type="match status" value="1"/>
</dbReference>
<evidence type="ECO:0000313" key="1">
    <source>
        <dbReference type="EMBL" id="CAF0876128.1"/>
    </source>
</evidence>
<proteinExistence type="predicted"/>
<protein>
    <recommendedName>
        <fullName evidence="3">Retrovirus-related Pol polyprotein from transposon TNT 1-94</fullName>
    </recommendedName>
</protein>
<comment type="caution">
    <text evidence="1">The sequence shown here is derived from an EMBL/GenBank/DDBJ whole genome shotgun (WGS) entry which is preliminary data.</text>
</comment>
<dbReference type="OrthoDB" id="7478066at2759"/>
<sequence length="121" mass="14323">MTESTETVRFNIKKFDGTDFVLWKDKVLSALKAIQCSEAIKEDFKSSTEENTLKDEKDKVLLMTSIEDKILRRLTRKTDNDIWKRLINKYEKKNILNLMCLRKKILNSKQKTDESVEDFID</sequence>
<evidence type="ECO:0000313" key="2">
    <source>
        <dbReference type="Proteomes" id="UP000663879"/>
    </source>
</evidence>
<name>A0A813XHB8_9BILA</name>
<accession>A0A813XHB8</accession>
<reference evidence="1" key="1">
    <citation type="submission" date="2021-02" db="EMBL/GenBank/DDBJ databases">
        <authorList>
            <person name="Nowell W R."/>
        </authorList>
    </citation>
    <scope>NUCLEOTIDE SEQUENCE</scope>
    <source>
        <strain evidence="1">Ploen Becks lab</strain>
    </source>
</reference>
<organism evidence="1 2">
    <name type="scientific">Brachionus calyciflorus</name>
    <dbReference type="NCBI Taxonomy" id="104777"/>
    <lineage>
        <taxon>Eukaryota</taxon>
        <taxon>Metazoa</taxon>
        <taxon>Spiralia</taxon>
        <taxon>Gnathifera</taxon>
        <taxon>Rotifera</taxon>
        <taxon>Eurotatoria</taxon>
        <taxon>Monogononta</taxon>
        <taxon>Pseudotrocha</taxon>
        <taxon>Ploima</taxon>
        <taxon>Brachionidae</taxon>
        <taxon>Brachionus</taxon>
    </lineage>
</organism>
<keyword evidence="2" id="KW-1185">Reference proteome</keyword>